<evidence type="ECO:0000313" key="2">
    <source>
        <dbReference type="Proteomes" id="UP001596958"/>
    </source>
</evidence>
<accession>A0ABW2YSU4</accession>
<comment type="caution">
    <text evidence="1">The sequence shown here is derived from an EMBL/GenBank/DDBJ whole genome shotgun (WGS) entry which is preliminary data.</text>
</comment>
<keyword evidence="2" id="KW-1185">Reference proteome</keyword>
<proteinExistence type="predicted"/>
<evidence type="ECO:0008006" key="3">
    <source>
        <dbReference type="Google" id="ProtNLM"/>
    </source>
</evidence>
<dbReference type="RefSeq" id="WP_377097732.1">
    <property type="nucleotide sequence ID" value="NZ_JBHTHU010000002.1"/>
</dbReference>
<dbReference type="Proteomes" id="UP001596958">
    <property type="component" value="Unassembled WGS sequence"/>
</dbReference>
<dbReference type="EMBL" id="JBHTHU010000002">
    <property type="protein sequence ID" value="MFD0749402.1"/>
    <property type="molecule type" value="Genomic_DNA"/>
</dbReference>
<gene>
    <name evidence="1" type="ORF">ACFQZS_04565</name>
</gene>
<evidence type="ECO:0000313" key="1">
    <source>
        <dbReference type="EMBL" id="MFD0749402.1"/>
    </source>
</evidence>
<name>A0ABW2YSU4_9SPHI</name>
<protein>
    <recommendedName>
        <fullName evidence="3">Lipocalin-like domain-containing protein</fullName>
    </recommendedName>
</protein>
<reference evidence="2" key="1">
    <citation type="journal article" date="2019" name="Int. J. Syst. Evol. Microbiol.">
        <title>The Global Catalogue of Microorganisms (GCM) 10K type strain sequencing project: providing services to taxonomists for standard genome sequencing and annotation.</title>
        <authorList>
            <consortium name="The Broad Institute Genomics Platform"/>
            <consortium name="The Broad Institute Genome Sequencing Center for Infectious Disease"/>
            <person name="Wu L."/>
            <person name="Ma J."/>
        </authorList>
    </citation>
    <scope>NUCLEOTIDE SEQUENCE [LARGE SCALE GENOMIC DNA]</scope>
    <source>
        <strain evidence="2">CCUG 63418</strain>
    </source>
</reference>
<sequence>MKDIRYLLTFVFIVLVATACKKEREVKISSKNASLIIGNWLSTQRHTLVYSIDNNTLLKDTTINYDAANNINWWFEIYNADGNAFVTGKPYKQNNILKADTTSFLKYTINGSSIILKPNGGGSETKTIRSLTETNMALEGIYNAFPRLGWGLDIRTEYHFVEQAYYTKQ</sequence>
<organism evidence="1 2">
    <name type="scientific">Mucilaginibacter calamicampi</name>
    <dbReference type="NCBI Taxonomy" id="1302352"/>
    <lineage>
        <taxon>Bacteria</taxon>
        <taxon>Pseudomonadati</taxon>
        <taxon>Bacteroidota</taxon>
        <taxon>Sphingobacteriia</taxon>
        <taxon>Sphingobacteriales</taxon>
        <taxon>Sphingobacteriaceae</taxon>
        <taxon>Mucilaginibacter</taxon>
    </lineage>
</organism>
<dbReference type="PROSITE" id="PS51257">
    <property type="entry name" value="PROKAR_LIPOPROTEIN"/>
    <property type="match status" value="1"/>
</dbReference>